<dbReference type="SMART" id="SM00211">
    <property type="entry name" value="TY"/>
    <property type="match status" value="1"/>
</dbReference>
<dbReference type="CDD" id="cd00191">
    <property type="entry name" value="TY"/>
    <property type="match status" value="1"/>
</dbReference>
<dbReference type="AlphaFoldDB" id="A0A9Q1EZL0"/>
<dbReference type="PANTHER" id="PTHR12352">
    <property type="entry name" value="SECRETED MODULAR CALCIUM-BINDING PROTEIN"/>
    <property type="match status" value="1"/>
</dbReference>
<dbReference type="GO" id="GO:0035718">
    <property type="term" value="F:macrophage migration inhibitory factor binding"/>
    <property type="evidence" value="ECO:0007669"/>
    <property type="project" value="InterPro"/>
</dbReference>
<dbReference type="PANTHER" id="PTHR12352:SF3">
    <property type="entry name" value="NIDOGEN-2"/>
    <property type="match status" value="1"/>
</dbReference>
<dbReference type="GO" id="GO:0005604">
    <property type="term" value="C:basement membrane"/>
    <property type="evidence" value="ECO:0007669"/>
    <property type="project" value="TreeGrafter"/>
</dbReference>
<feature type="domain" description="Thyroglobulin type-1" evidence="8">
    <location>
        <begin position="92"/>
        <end position="150"/>
    </location>
</feature>
<dbReference type="InterPro" id="IPR051950">
    <property type="entry name" value="Dev_reg/Prot_inhib"/>
</dbReference>
<keyword evidence="2" id="KW-0964">Secreted</keyword>
<evidence type="ECO:0000256" key="4">
    <source>
        <dbReference type="ARBA" id="ARBA00023157"/>
    </source>
</evidence>
<feature type="compositionally biased region" description="Basic and acidic residues" evidence="7">
    <location>
        <begin position="81"/>
        <end position="90"/>
    </location>
</feature>
<sequence>MAEQQNEPLISHQAKQTTINMGPAGGDSSKRAFKRSQINSLEENTNSMQKEMGRRQSGSSAGMAMHLPMSNMAMMTVDSSEDPKPREEPSSQKTCLQQAIGAGRDDFRPMCDELGNYLPMQCQKKTGYCWCVDANGKMIEGTMGLGRANCGGMSRGMARMAAVPNMLETKAE</sequence>
<evidence type="ECO:0000256" key="6">
    <source>
        <dbReference type="PROSITE-ProRule" id="PRU00500"/>
    </source>
</evidence>
<evidence type="ECO:0000256" key="2">
    <source>
        <dbReference type="ARBA" id="ARBA00022525"/>
    </source>
</evidence>
<gene>
    <name evidence="9" type="ORF">SKAU_G00267460</name>
</gene>
<dbReference type="PROSITE" id="PS51162">
    <property type="entry name" value="THYROGLOBULIN_1_2"/>
    <property type="match status" value="1"/>
</dbReference>
<dbReference type="Proteomes" id="UP001152622">
    <property type="component" value="Chromosome 10"/>
</dbReference>
<evidence type="ECO:0000313" key="9">
    <source>
        <dbReference type="EMBL" id="KAJ8348157.1"/>
    </source>
</evidence>
<dbReference type="EMBL" id="JAINUF010000010">
    <property type="protein sequence ID" value="KAJ8348157.1"/>
    <property type="molecule type" value="Genomic_DNA"/>
</dbReference>
<evidence type="ECO:0000259" key="8">
    <source>
        <dbReference type="PROSITE" id="PS51162"/>
    </source>
</evidence>
<comment type="subcellular location">
    <subcellularLocation>
        <location evidence="1">Secreted</location>
    </subcellularLocation>
</comment>
<name>A0A9Q1EZL0_SYNKA</name>
<keyword evidence="10" id="KW-1185">Reference proteome</keyword>
<dbReference type="GO" id="GO:0007160">
    <property type="term" value="P:cell-matrix adhesion"/>
    <property type="evidence" value="ECO:0007669"/>
    <property type="project" value="TreeGrafter"/>
</dbReference>
<organism evidence="9 10">
    <name type="scientific">Synaphobranchus kaupii</name>
    <name type="common">Kaup's arrowtooth eel</name>
    <dbReference type="NCBI Taxonomy" id="118154"/>
    <lineage>
        <taxon>Eukaryota</taxon>
        <taxon>Metazoa</taxon>
        <taxon>Chordata</taxon>
        <taxon>Craniata</taxon>
        <taxon>Vertebrata</taxon>
        <taxon>Euteleostomi</taxon>
        <taxon>Actinopterygii</taxon>
        <taxon>Neopterygii</taxon>
        <taxon>Teleostei</taxon>
        <taxon>Anguilliformes</taxon>
        <taxon>Synaphobranchidae</taxon>
        <taxon>Synaphobranchus</taxon>
    </lineage>
</organism>
<keyword evidence="4 5" id="KW-1015">Disulfide bond</keyword>
<evidence type="ECO:0000256" key="1">
    <source>
        <dbReference type="ARBA" id="ARBA00004613"/>
    </source>
</evidence>
<dbReference type="InterPro" id="IPR043530">
    <property type="entry name" value="CD74_antigen"/>
</dbReference>
<protein>
    <recommendedName>
        <fullName evidence="8">Thyroglobulin type-1 domain-containing protein</fullName>
    </recommendedName>
</protein>
<feature type="disulfide bond" evidence="5 6">
    <location>
        <begin position="122"/>
        <end position="129"/>
    </location>
</feature>
<feature type="region of interest" description="Disordered" evidence="7">
    <location>
        <begin position="1"/>
        <end position="93"/>
    </location>
</feature>
<dbReference type="GO" id="GO:0042289">
    <property type="term" value="F:MHC class II protein binding"/>
    <property type="evidence" value="ECO:0007669"/>
    <property type="project" value="InterPro"/>
</dbReference>
<evidence type="ECO:0000256" key="7">
    <source>
        <dbReference type="SAM" id="MobiDB-lite"/>
    </source>
</evidence>
<feature type="compositionally biased region" description="Polar residues" evidence="7">
    <location>
        <begin position="1"/>
        <end position="20"/>
    </location>
</feature>
<evidence type="ECO:0000256" key="3">
    <source>
        <dbReference type="ARBA" id="ARBA00022737"/>
    </source>
</evidence>
<feature type="disulfide bond" evidence="5">
    <location>
        <begin position="95"/>
        <end position="111"/>
    </location>
</feature>
<dbReference type="InterPro" id="IPR036857">
    <property type="entry name" value="Thyroglobulin_1_sf"/>
</dbReference>
<proteinExistence type="predicted"/>
<dbReference type="SUPFAM" id="SSF57610">
    <property type="entry name" value="Thyroglobulin type-1 domain"/>
    <property type="match status" value="1"/>
</dbReference>
<comment type="caution">
    <text evidence="6">Lacks conserved residue(s) required for the propagation of feature annotation.</text>
</comment>
<feature type="compositionally biased region" description="Polar residues" evidence="7">
    <location>
        <begin position="36"/>
        <end position="49"/>
    </location>
</feature>
<dbReference type="GO" id="GO:0005615">
    <property type="term" value="C:extracellular space"/>
    <property type="evidence" value="ECO:0007669"/>
    <property type="project" value="TreeGrafter"/>
</dbReference>
<dbReference type="Pfam" id="PF00086">
    <property type="entry name" value="Thyroglobulin_1"/>
    <property type="match status" value="1"/>
</dbReference>
<dbReference type="OrthoDB" id="406800at2759"/>
<evidence type="ECO:0000256" key="5">
    <source>
        <dbReference type="PIRSR" id="PIRSR001992-1"/>
    </source>
</evidence>
<keyword evidence="3" id="KW-0677">Repeat</keyword>
<dbReference type="PROSITE" id="PS00484">
    <property type="entry name" value="THYROGLOBULIN_1_1"/>
    <property type="match status" value="1"/>
</dbReference>
<dbReference type="PIRSF" id="PIRSF001992">
    <property type="entry name" value="CD74_antigen"/>
    <property type="match status" value="1"/>
</dbReference>
<dbReference type="Gene3D" id="4.10.800.10">
    <property type="entry name" value="Thyroglobulin type-1"/>
    <property type="match status" value="1"/>
</dbReference>
<dbReference type="InterPro" id="IPR000716">
    <property type="entry name" value="Thyroglobulin_1"/>
</dbReference>
<reference evidence="9" key="1">
    <citation type="journal article" date="2023" name="Science">
        <title>Genome structures resolve the early diversification of teleost fishes.</title>
        <authorList>
            <person name="Parey E."/>
            <person name="Louis A."/>
            <person name="Montfort J."/>
            <person name="Bouchez O."/>
            <person name="Roques C."/>
            <person name="Iampietro C."/>
            <person name="Lluch J."/>
            <person name="Castinel A."/>
            <person name="Donnadieu C."/>
            <person name="Desvignes T."/>
            <person name="Floi Bucao C."/>
            <person name="Jouanno E."/>
            <person name="Wen M."/>
            <person name="Mejri S."/>
            <person name="Dirks R."/>
            <person name="Jansen H."/>
            <person name="Henkel C."/>
            <person name="Chen W.J."/>
            <person name="Zahm M."/>
            <person name="Cabau C."/>
            <person name="Klopp C."/>
            <person name="Thompson A.W."/>
            <person name="Robinson-Rechavi M."/>
            <person name="Braasch I."/>
            <person name="Lecointre G."/>
            <person name="Bobe J."/>
            <person name="Postlethwait J.H."/>
            <person name="Berthelot C."/>
            <person name="Roest Crollius H."/>
            <person name="Guiguen Y."/>
        </authorList>
    </citation>
    <scope>NUCLEOTIDE SEQUENCE</scope>
    <source>
        <strain evidence="9">WJC10195</strain>
    </source>
</reference>
<comment type="caution">
    <text evidence="9">The sequence shown here is derived from an EMBL/GenBank/DDBJ whole genome shotgun (WGS) entry which is preliminary data.</text>
</comment>
<evidence type="ECO:0000313" key="10">
    <source>
        <dbReference type="Proteomes" id="UP001152622"/>
    </source>
</evidence>
<feature type="disulfide bond" evidence="5">
    <location>
        <begin position="131"/>
        <end position="150"/>
    </location>
</feature>
<accession>A0A9Q1EZL0</accession>